<feature type="region of interest" description="Disordered" evidence="2">
    <location>
        <begin position="548"/>
        <end position="569"/>
    </location>
</feature>
<organism evidence="3 4">
    <name type="scientific">Acer saccharum</name>
    <name type="common">Sugar maple</name>
    <dbReference type="NCBI Taxonomy" id="4024"/>
    <lineage>
        <taxon>Eukaryota</taxon>
        <taxon>Viridiplantae</taxon>
        <taxon>Streptophyta</taxon>
        <taxon>Embryophyta</taxon>
        <taxon>Tracheophyta</taxon>
        <taxon>Spermatophyta</taxon>
        <taxon>Magnoliopsida</taxon>
        <taxon>eudicotyledons</taxon>
        <taxon>Gunneridae</taxon>
        <taxon>Pentapetalae</taxon>
        <taxon>rosids</taxon>
        <taxon>malvids</taxon>
        <taxon>Sapindales</taxon>
        <taxon>Sapindaceae</taxon>
        <taxon>Hippocastanoideae</taxon>
        <taxon>Acereae</taxon>
        <taxon>Acer</taxon>
    </lineage>
</organism>
<keyword evidence="1" id="KW-0175">Coiled coil</keyword>
<feature type="compositionally biased region" description="Polar residues" evidence="2">
    <location>
        <begin position="548"/>
        <end position="557"/>
    </location>
</feature>
<dbReference type="EMBL" id="JAUESC010000385">
    <property type="protein sequence ID" value="KAK0579173.1"/>
    <property type="molecule type" value="Genomic_DNA"/>
</dbReference>
<evidence type="ECO:0000256" key="1">
    <source>
        <dbReference type="SAM" id="Coils"/>
    </source>
</evidence>
<feature type="region of interest" description="Disordered" evidence="2">
    <location>
        <begin position="416"/>
        <end position="457"/>
    </location>
</feature>
<comment type="caution">
    <text evidence="3">The sequence shown here is derived from an EMBL/GenBank/DDBJ whole genome shotgun (WGS) entry which is preliminary data.</text>
</comment>
<feature type="region of interest" description="Disordered" evidence="2">
    <location>
        <begin position="21"/>
        <end position="49"/>
    </location>
</feature>
<evidence type="ECO:0000313" key="4">
    <source>
        <dbReference type="Proteomes" id="UP001168877"/>
    </source>
</evidence>
<reference evidence="3" key="2">
    <citation type="submission" date="2023-06" db="EMBL/GenBank/DDBJ databases">
        <authorList>
            <person name="Swenson N.G."/>
            <person name="Wegrzyn J.L."/>
            <person name="Mcevoy S.L."/>
        </authorList>
    </citation>
    <scope>NUCLEOTIDE SEQUENCE</scope>
    <source>
        <strain evidence="3">NS2018</strain>
        <tissue evidence="3">Leaf</tissue>
    </source>
</reference>
<name>A0AA39RR64_ACESA</name>
<feature type="coiled-coil region" evidence="1">
    <location>
        <begin position="609"/>
        <end position="636"/>
    </location>
</feature>
<dbReference type="Proteomes" id="UP001168877">
    <property type="component" value="Unassembled WGS sequence"/>
</dbReference>
<dbReference type="AlphaFoldDB" id="A0AA39RR64"/>
<evidence type="ECO:0000256" key="2">
    <source>
        <dbReference type="SAM" id="MobiDB-lite"/>
    </source>
</evidence>
<sequence length="675" mass="76299">MHVYGWPIATKVAAYGWQNRSNKQTDQSFRNKEDWRQQGQNFERKERTQQRSYAETVKGYQEEGHCSEEKDREKLVSMAWDFRKNDQDWLSSSAVGILKDFKEVEEDVNPVDIEWLERLLALRKKIVQNGRNRTSEKENFQICWPNEAGVAVSKLSTPDKVRVACQGNKADRTLKTSRIGQGKLEKKKRGLVVKRLLDKGKKKWIKKIKAKPPDFMIQNGKLNLEKRRGDRLGDSFSSESTSSSEVDVRKRWTLEKFKERGECSSLKGNGSGAEKCGPNSLRPKKVSFNFSSDPNSFKNLKAKERVDICVDLGSLVESPVAGRSSEGWVKPKVVVLEVDKSPTSDEKEVSLSDGTISKERFRGNEDGELDRNGVAEVFSSNNSVSKEEMVQASIEMEKNLAVGLTEISNEEELVRATSAVEERTGTRHGLRQNSRSKSKVPSSHGMRTRNSIKSGSVEKEAAKTVEIELALGFEFSEAEDEVMEEITRREKEDIARFEAISGNAADDEEELQQDDATDHENVESFIDLLNGNIGGQNMEFQSQGTEDFEISSSQPPSAQRRKSTDNNVAVSKRARTVRNKATNEIHKDFSNMAFAIEAMAPKLDGLINVLSYEKEVADLQAKLKDELNNMEGLSRLQLFRATNMLAKDHDLLRVFFTMSAEEKKIYVMDLLEHGL</sequence>
<reference evidence="3" key="1">
    <citation type="journal article" date="2022" name="Plant J.">
        <title>Strategies of tolerance reflected in two North American maple genomes.</title>
        <authorList>
            <person name="McEvoy S.L."/>
            <person name="Sezen U.U."/>
            <person name="Trouern-Trend A."/>
            <person name="McMahon S.M."/>
            <person name="Schaberg P.G."/>
            <person name="Yang J."/>
            <person name="Wegrzyn J.L."/>
            <person name="Swenson N.G."/>
        </authorList>
    </citation>
    <scope>NUCLEOTIDE SEQUENCE</scope>
    <source>
        <strain evidence="3">NS2018</strain>
    </source>
</reference>
<keyword evidence="4" id="KW-1185">Reference proteome</keyword>
<gene>
    <name evidence="3" type="ORF">LWI29_022172</name>
</gene>
<feature type="compositionally biased region" description="Basic and acidic residues" evidence="2">
    <location>
        <begin position="29"/>
        <end position="49"/>
    </location>
</feature>
<evidence type="ECO:0000313" key="3">
    <source>
        <dbReference type="EMBL" id="KAK0579173.1"/>
    </source>
</evidence>
<feature type="compositionally biased region" description="Basic residues" evidence="2">
    <location>
        <begin position="426"/>
        <end position="438"/>
    </location>
</feature>
<protein>
    <submittedName>
        <fullName evidence="3">Uncharacterized protein</fullName>
    </submittedName>
</protein>
<accession>A0AA39RR64</accession>
<proteinExistence type="predicted"/>